<name>A0ABQ9LX37_HEVBR</name>
<organism evidence="1 2">
    <name type="scientific">Hevea brasiliensis</name>
    <name type="common">Para rubber tree</name>
    <name type="synonym">Siphonia brasiliensis</name>
    <dbReference type="NCBI Taxonomy" id="3981"/>
    <lineage>
        <taxon>Eukaryota</taxon>
        <taxon>Viridiplantae</taxon>
        <taxon>Streptophyta</taxon>
        <taxon>Embryophyta</taxon>
        <taxon>Tracheophyta</taxon>
        <taxon>Spermatophyta</taxon>
        <taxon>Magnoliopsida</taxon>
        <taxon>eudicotyledons</taxon>
        <taxon>Gunneridae</taxon>
        <taxon>Pentapetalae</taxon>
        <taxon>rosids</taxon>
        <taxon>fabids</taxon>
        <taxon>Malpighiales</taxon>
        <taxon>Euphorbiaceae</taxon>
        <taxon>Crotonoideae</taxon>
        <taxon>Micrandreae</taxon>
        <taxon>Hevea</taxon>
    </lineage>
</organism>
<dbReference type="PANTHER" id="PTHR33070">
    <property type="entry name" value="OS06G0725500 PROTEIN"/>
    <property type="match status" value="1"/>
</dbReference>
<gene>
    <name evidence="1" type="ORF">P3X46_015808</name>
</gene>
<reference evidence="1" key="1">
    <citation type="journal article" date="2023" name="Plant Biotechnol. J.">
        <title>Chromosome-level wild Hevea brasiliensis genome provides new tools for genomic-assisted breeding and valuable loci to elevate rubber yield.</title>
        <authorList>
            <person name="Cheng H."/>
            <person name="Song X."/>
            <person name="Hu Y."/>
            <person name="Wu T."/>
            <person name="Yang Q."/>
            <person name="An Z."/>
            <person name="Feng S."/>
            <person name="Deng Z."/>
            <person name="Wu W."/>
            <person name="Zeng X."/>
            <person name="Tu M."/>
            <person name="Wang X."/>
            <person name="Huang H."/>
        </authorList>
    </citation>
    <scope>NUCLEOTIDE SEQUENCE</scope>
    <source>
        <strain evidence="1">MT/VB/25A 57/8</strain>
    </source>
</reference>
<evidence type="ECO:0000313" key="2">
    <source>
        <dbReference type="Proteomes" id="UP001174677"/>
    </source>
</evidence>
<dbReference type="Proteomes" id="UP001174677">
    <property type="component" value="Chromosome 9"/>
</dbReference>
<accession>A0ABQ9LX37</accession>
<proteinExistence type="predicted"/>
<dbReference type="EMBL" id="JARPOI010000009">
    <property type="protein sequence ID" value="KAJ9172591.1"/>
    <property type="molecule type" value="Genomic_DNA"/>
</dbReference>
<dbReference type="Pfam" id="PF03087">
    <property type="entry name" value="BPS1"/>
    <property type="match status" value="2"/>
</dbReference>
<sequence length="295" mass="33444">MLATLTSIVLSRFTYSCNPTIYTNLYYWLNHLNIKPSCGKIRKTNAKRYHIRSISLPSRSHPANLRVEEELNKLKIWEASSTSTSGSICIGLSGLEDLYKGMNDLLNMSSTQEILSQYENEKCLNSLLDGSVKLLDIRGITRDLMLQFKEQVQALQSILRRRKGDSNIESSISKYTCFRKKIKKGAKKFIAVLKQMDGKLKAAPFQDDHLIQLFKEVIAMNSSIFQSLFLYLSTSILKGSMWSAVSKLMHKAAIACEEKQEIALEVSIEDIENCLESVFGHLMKTRACILNIISQ</sequence>
<protein>
    <submittedName>
        <fullName evidence="1">Uncharacterized protein</fullName>
    </submittedName>
</protein>
<dbReference type="PANTHER" id="PTHR33070:SF109">
    <property type="entry name" value="DOMAIN PROTEIN, PUTATIVE (DUF241)-RELATED"/>
    <property type="match status" value="1"/>
</dbReference>
<dbReference type="InterPro" id="IPR004320">
    <property type="entry name" value="BPS1_pln"/>
</dbReference>
<comment type="caution">
    <text evidence="1">The sequence shown here is derived from an EMBL/GenBank/DDBJ whole genome shotgun (WGS) entry which is preliminary data.</text>
</comment>
<keyword evidence="2" id="KW-1185">Reference proteome</keyword>
<evidence type="ECO:0000313" key="1">
    <source>
        <dbReference type="EMBL" id="KAJ9172591.1"/>
    </source>
</evidence>